<proteinExistence type="predicted"/>
<evidence type="ECO:0000259" key="2">
    <source>
        <dbReference type="PROSITE" id="PS51857"/>
    </source>
</evidence>
<dbReference type="PROSITE" id="PS51857">
    <property type="entry name" value="CSD_2"/>
    <property type="match status" value="1"/>
</dbReference>
<dbReference type="PANTHER" id="PTHR11544">
    <property type="entry name" value="COLD SHOCK DOMAIN CONTAINING PROTEINS"/>
    <property type="match status" value="1"/>
</dbReference>
<dbReference type="AlphaFoldDB" id="A0AAD4N6F8"/>
<dbReference type="PRINTS" id="PR00050">
    <property type="entry name" value="COLDSHOCK"/>
</dbReference>
<reference evidence="3" key="1">
    <citation type="submission" date="2022-01" db="EMBL/GenBank/DDBJ databases">
        <title>Genome Sequence Resource for Two Populations of Ditylenchus destructor, the Migratory Endoparasitic Phytonematode.</title>
        <authorList>
            <person name="Zhang H."/>
            <person name="Lin R."/>
            <person name="Xie B."/>
        </authorList>
    </citation>
    <scope>NUCLEOTIDE SEQUENCE</scope>
    <source>
        <strain evidence="3">BazhouSP</strain>
    </source>
</reference>
<feature type="compositionally biased region" description="Basic and acidic residues" evidence="1">
    <location>
        <begin position="340"/>
        <end position="359"/>
    </location>
</feature>
<dbReference type="EMBL" id="JAKKPZ010000017">
    <property type="protein sequence ID" value="KAI1712833.1"/>
    <property type="molecule type" value="Genomic_DNA"/>
</dbReference>
<comment type="caution">
    <text evidence="3">The sequence shown here is derived from an EMBL/GenBank/DDBJ whole genome shotgun (WGS) entry which is preliminary data.</text>
</comment>
<keyword evidence="3" id="KW-0238">DNA-binding</keyword>
<dbReference type="InterPro" id="IPR012340">
    <property type="entry name" value="NA-bd_OB-fold"/>
</dbReference>
<protein>
    <submittedName>
        <fullName evidence="3">Cold-shock DNA-binding domain-containing protein</fullName>
    </submittedName>
</protein>
<feature type="compositionally biased region" description="Basic and acidic residues" evidence="1">
    <location>
        <begin position="375"/>
        <end position="384"/>
    </location>
</feature>
<feature type="domain" description="CSD" evidence="2">
    <location>
        <begin position="128"/>
        <end position="195"/>
    </location>
</feature>
<feature type="compositionally biased region" description="Low complexity" evidence="1">
    <location>
        <begin position="266"/>
        <end position="276"/>
    </location>
</feature>
<evidence type="ECO:0000256" key="1">
    <source>
        <dbReference type="SAM" id="MobiDB-lite"/>
    </source>
</evidence>
<evidence type="ECO:0000313" key="4">
    <source>
        <dbReference type="Proteomes" id="UP001201812"/>
    </source>
</evidence>
<feature type="compositionally biased region" description="Low complexity" evidence="1">
    <location>
        <begin position="385"/>
        <end position="400"/>
    </location>
</feature>
<feature type="compositionally biased region" description="Basic and acidic residues" evidence="1">
    <location>
        <begin position="309"/>
        <end position="331"/>
    </location>
</feature>
<dbReference type="Gene3D" id="2.40.50.140">
    <property type="entry name" value="Nucleic acid-binding proteins"/>
    <property type="match status" value="1"/>
</dbReference>
<sequence>MFSSRLFLLDQKDNWKENGGIVDQGDSANFDSDCQIGHRNAIKFCGKMRTFVDMEKMDRILKSYASSKLMITAIKRTNRKLKAMSDVNEVKEESVPVADGPSSPKAEAEKNAPNDRVDRRFTPLVQRGITGVVNWYNPAKSYGFIKRDDTGADVFVHSSAIARVNRYVRVLAEGEHVEFDVIQGPKGLEAELVTGKNGRLVRGYCKPVGDYIEVYGTFRHPVRRRFPRVKDGVVATLSKSNVKAGENKGKREDVTSSSGSDDDSSSESGQSSAASSKKNVTVNPTNGGDAKMESTVAIEKPSKKQSKSPVKDDQKKDVKPQPKVEVSKNMHQDAAVTKAAEPKAMEAKPAETKAGDMKAKRPPQGKQRNATSKQPKADTVDKSAKNANAKAAPAKAAATK</sequence>
<dbReference type="GO" id="GO:0003677">
    <property type="term" value="F:DNA binding"/>
    <property type="evidence" value="ECO:0007669"/>
    <property type="project" value="UniProtKB-KW"/>
</dbReference>
<accession>A0AAD4N6F8</accession>
<feature type="region of interest" description="Disordered" evidence="1">
    <location>
        <begin position="240"/>
        <end position="400"/>
    </location>
</feature>
<organism evidence="3 4">
    <name type="scientific">Ditylenchus destructor</name>
    <dbReference type="NCBI Taxonomy" id="166010"/>
    <lineage>
        <taxon>Eukaryota</taxon>
        <taxon>Metazoa</taxon>
        <taxon>Ecdysozoa</taxon>
        <taxon>Nematoda</taxon>
        <taxon>Chromadorea</taxon>
        <taxon>Rhabditida</taxon>
        <taxon>Tylenchina</taxon>
        <taxon>Tylenchomorpha</taxon>
        <taxon>Sphaerularioidea</taxon>
        <taxon>Anguinidae</taxon>
        <taxon>Anguininae</taxon>
        <taxon>Ditylenchus</taxon>
    </lineage>
</organism>
<dbReference type="InterPro" id="IPR002059">
    <property type="entry name" value="CSP_DNA-bd"/>
</dbReference>
<feature type="compositionally biased region" description="Polar residues" evidence="1">
    <location>
        <begin position="277"/>
        <end position="286"/>
    </location>
</feature>
<feature type="compositionally biased region" description="Basic and acidic residues" evidence="1">
    <location>
        <begin position="245"/>
        <end position="254"/>
    </location>
</feature>
<name>A0AAD4N6F8_9BILA</name>
<dbReference type="Proteomes" id="UP001201812">
    <property type="component" value="Unassembled WGS sequence"/>
</dbReference>
<dbReference type="PROSITE" id="PS00352">
    <property type="entry name" value="CSD_1"/>
    <property type="match status" value="1"/>
</dbReference>
<gene>
    <name evidence="3" type="ORF">DdX_09463</name>
</gene>
<keyword evidence="4" id="KW-1185">Reference proteome</keyword>
<dbReference type="SMART" id="SM00357">
    <property type="entry name" value="CSP"/>
    <property type="match status" value="1"/>
</dbReference>
<dbReference type="Pfam" id="PF00313">
    <property type="entry name" value="CSD"/>
    <property type="match status" value="1"/>
</dbReference>
<feature type="compositionally biased region" description="Basic and acidic residues" evidence="1">
    <location>
        <begin position="106"/>
        <end position="120"/>
    </location>
</feature>
<dbReference type="InterPro" id="IPR019844">
    <property type="entry name" value="CSD_CS"/>
</dbReference>
<dbReference type="SUPFAM" id="SSF50249">
    <property type="entry name" value="Nucleic acid-binding proteins"/>
    <property type="match status" value="1"/>
</dbReference>
<dbReference type="CDD" id="cd04458">
    <property type="entry name" value="CSP_CDS"/>
    <property type="match status" value="1"/>
</dbReference>
<dbReference type="InterPro" id="IPR011129">
    <property type="entry name" value="CSD"/>
</dbReference>
<evidence type="ECO:0000313" key="3">
    <source>
        <dbReference type="EMBL" id="KAI1712833.1"/>
    </source>
</evidence>
<feature type="region of interest" description="Disordered" evidence="1">
    <location>
        <begin position="85"/>
        <end position="120"/>
    </location>
</feature>
<dbReference type="InterPro" id="IPR050181">
    <property type="entry name" value="Cold_shock_domain"/>
</dbReference>